<feature type="coiled-coil region" evidence="1">
    <location>
        <begin position="1394"/>
        <end position="1421"/>
    </location>
</feature>
<dbReference type="OrthoDB" id="364591at2759"/>
<name>A0A9W5T8U4_BABOV</name>
<reference evidence="2" key="1">
    <citation type="submission" date="2019-12" db="EMBL/GenBank/DDBJ databases">
        <title>Genome sequence of Babesia ovis.</title>
        <authorList>
            <person name="Yamagishi J."/>
            <person name="Sevinc F."/>
            <person name="Xuan X."/>
        </authorList>
    </citation>
    <scope>NUCLEOTIDE SEQUENCE</scope>
    <source>
        <strain evidence="2">Selcuk</strain>
    </source>
</reference>
<organism evidence="2 3">
    <name type="scientific">Babesia ovis</name>
    <dbReference type="NCBI Taxonomy" id="5869"/>
    <lineage>
        <taxon>Eukaryota</taxon>
        <taxon>Sar</taxon>
        <taxon>Alveolata</taxon>
        <taxon>Apicomplexa</taxon>
        <taxon>Aconoidasida</taxon>
        <taxon>Piroplasmida</taxon>
        <taxon>Babesiidae</taxon>
        <taxon>Babesia</taxon>
    </lineage>
</organism>
<keyword evidence="1" id="KW-0175">Coiled coil</keyword>
<proteinExistence type="predicted"/>
<keyword evidence="3" id="KW-1185">Reference proteome</keyword>
<evidence type="ECO:0000313" key="3">
    <source>
        <dbReference type="Proteomes" id="UP001057455"/>
    </source>
</evidence>
<evidence type="ECO:0000313" key="2">
    <source>
        <dbReference type="EMBL" id="GFE53569.1"/>
    </source>
</evidence>
<dbReference type="Proteomes" id="UP001057455">
    <property type="component" value="Unassembled WGS sequence"/>
</dbReference>
<accession>A0A9W5T8U4</accession>
<sequence length="1646" mass="187246">MAMEQAAKRACTPNARKRLMQATKDICKKRLSDLSDDEIRTYMQIVGWPKTMSPALDAYAASGNFLVWILNRMLVQLRKLMTIRTSDTNMAQGGEDTSDHGFSSMLESPSIFRAIETKFVAYLVSYTSDINALYAHSHVMVNMAIFNNCAHNTRILKSIQGDADNACLQVIKSADAENALAHYRDSVEAVTDLIRAMYYRAMEPEMTPRLGNRLFAALTLNDIAQKLIDDLNIFTAWNQAFQTMMPTQINKGILMTIVQITTSILEHMAIVAEIIRAQLDDNSNVKNAYNCAAQVLMPHVLLARSEIEDFKTHAKLLFKRSGNMNKDGNVDKVVQRANATMDSMMRILTFTLAPKFIPGLKQMMQAKEYEDLLDMEQLGNMDLDDSAVTYNRRFILNMVQTIHRAETEESSIQHARGLCIMLPGIFETMVDAIALQVQNQSDRAYYGVMIYALVVPLMMRLTRAIMARGSTQFETYRHYALLIEVVCAFHSVLKTANNNHILVHSGAKSDLVNKVNKEAIKFVIDTLILSYENVSKIRKRKGIMENCEDDEDAMRLAIKRALVHQKNTEVATYIQIIPRLWDALLLLISLSLEYADENIQQIMNLLYQDYALNDCDYQEAIYNMLITPQMRLQGLRYSRAQMFAANLVSMYSGANDMTALLDHIRDFVETLGKPGMKLLFLAHPPVIQAFHNSSRESTPSQIPIVIQHFTEGLKRKDAIKYMQYPLMAYIRGIELSSTLVSRVEDVLEELIDLVPLQNTAQGVLMAIQLIITIRKINAWSNADDVNQRWNKHISMIFYYAHQLADNIGTDCSPAIWVALFWFSYHFILVVRDKPSEHLTMRNGVDIILGKMNHIVEANTDYREFMETAITLVVANAHVFNNVAKYNIMVKNVCSAMVAFEMDSSLLDKFKGVIEVLGRDRALINEVLDLQFLKSILQVALKQENTVDVKLKAVSIIKQVLENASGLYHQEGLKELFHTLVEVGRCSITGHVTNTEYNVALLKCVLEVINFVLRREEQFGVKHCCVLIVQNCMEVFATNQEQYKDTGETTMHDIRLLQMLQIVTNVLEHTGKDGLQQSLEIIQEVANVYVFIMTKIMDGEFMKSLNIMMDEQERTAIIAEMVTTIAVKLDPKDTQTADIGNSQIDPEDNHHFVDAVLLVYIIKALPGGNRSLLDTVFESIKDMQKMTDVISEMNHIFSGKEDMDQTRVLYLSSVLYCNAANVHNKDEEALGKISQMHEYVHVLIQLSSEVLERMYEALLEVLYHHVSHTIEEQIQTNAVHALFLTASMQHIICIKRRGLFGFAGEQLDVFKTLCGCQVEKVAHTVETILDNTEPRKLWNNIATQLESIYNHSEMQATPYNWIFRVGAMEVIMLLVDKNNLKSIYGIKGQGKKKILESLEMVLELNKKQLERLAGDIESCKNKENMHWAVLNYLINIAVSIKILIFTRFQVNKVMQELHGTISEHLMGLAMLGVQLLKIFKRDIPNKTIFDQIATSIYIALYNCIRTVEGMSDAQVAKLVRPWIKRIHLVTYIITQFVSLLDEHDANIFAYVARWMAIVSNEQLVDATKWYIPHIVTAVTQVWSRVNKAMATNEAHQVDVIRSNKILKGCVTESIGACEYHAAKTLFLLLSPDMRAFVKENTKIFNRG</sequence>
<dbReference type="EMBL" id="BLIY01000006">
    <property type="protein sequence ID" value="GFE53569.1"/>
    <property type="molecule type" value="Genomic_DNA"/>
</dbReference>
<evidence type="ECO:0000256" key="1">
    <source>
        <dbReference type="SAM" id="Coils"/>
    </source>
</evidence>
<protein>
    <submittedName>
        <fullName evidence="2">Uncharacterized protein</fullName>
    </submittedName>
</protein>
<comment type="caution">
    <text evidence="2">The sequence shown here is derived from an EMBL/GenBank/DDBJ whole genome shotgun (WGS) entry which is preliminary data.</text>
</comment>
<gene>
    <name evidence="2" type="ORF">BaOVIS_009730</name>
</gene>